<organism evidence="1">
    <name type="scientific">marine metagenome</name>
    <dbReference type="NCBI Taxonomy" id="408172"/>
    <lineage>
        <taxon>unclassified sequences</taxon>
        <taxon>metagenomes</taxon>
        <taxon>ecological metagenomes</taxon>
    </lineage>
</organism>
<proteinExistence type="predicted"/>
<protein>
    <submittedName>
        <fullName evidence="1">Uncharacterized protein</fullName>
    </submittedName>
</protein>
<name>A0A382B1W8_9ZZZZ</name>
<feature type="non-terminal residue" evidence="1">
    <location>
        <position position="1"/>
    </location>
</feature>
<reference evidence="1" key="1">
    <citation type="submission" date="2018-05" db="EMBL/GenBank/DDBJ databases">
        <authorList>
            <person name="Lanie J.A."/>
            <person name="Ng W.-L."/>
            <person name="Kazmierczak K.M."/>
            <person name="Andrzejewski T.M."/>
            <person name="Davidsen T.M."/>
            <person name="Wayne K.J."/>
            <person name="Tettelin H."/>
            <person name="Glass J.I."/>
            <person name="Rusch D."/>
            <person name="Podicherti R."/>
            <person name="Tsui H.-C.T."/>
            <person name="Winkler M.E."/>
        </authorList>
    </citation>
    <scope>NUCLEOTIDE SEQUENCE</scope>
</reference>
<dbReference type="EMBL" id="UINC01027857">
    <property type="protein sequence ID" value="SVB07826.1"/>
    <property type="molecule type" value="Genomic_DNA"/>
</dbReference>
<sequence>PGAGDANLFAEPDQFGRDLVEVARRIFGSTSLADGDQGNGSVGDRRLVDEIQQTITDHESLVGVIRLLQDHLQGANNEWIPWIQERFLSTLAAAITEAIQSLCPEVNAESLLPDINTLGDEDVPGLARIWISENQPGGLGVIEAFVQTYVSDPRTFWALVSRALGPCQTERVEETLRHFLENRQSPPFPARIAAVRKAERLDELTDAWARLRREMFDFGLDASQSVTSSLATRFLRPNSDPRVDDLTHDLLESWEELEALLGHEVDLWVFASVVTADPNIRQQLATIVGAVGGDELLASQVVGLLWPRGWMVRSSGLQNYNPFTDLEPTERLLFSGLLRPASNPIDSGLDDWRANADGALISNGDCLIYCPDSSMLRKVLVNLVVHPTLCGVLELHPRVIGLVRSQNGFLLSIELREAQL</sequence>
<gene>
    <name evidence="1" type="ORF">METZ01_LOCUS160680</name>
</gene>
<evidence type="ECO:0000313" key="1">
    <source>
        <dbReference type="EMBL" id="SVB07826.1"/>
    </source>
</evidence>
<dbReference type="AlphaFoldDB" id="A0A382B1W8"/>
<accession>A0A382B1W8</accession>